<keyword evidence="2 9" id="KW-0813">Transport</keyword>
<dbReference type="NCBIfam" id="TIGR01411">
    <property type="entry name" value="tatAE"/>
    <property type="match status" value="1"/>
</dbReference>
<evidence type="ECO:0000256" key="7">
    <source>
        <dbReference type="ARBA" id="ARBA00023010"/>
    </source>
</evidence>
<evidence type="ECO:0000256" key="2">
    <source>
        <dbReference type="ARBA" id="ARBA00022448"/>
    </source>
</evidence>
<dbReference type="GO" id="GO:0033281">
    <property type="term" value="C:TAT protein transport complex"/>
    <property type="evidence" value="ECO:0007669"/>
    <property type="project" value="UniProtKB-UniRule"/>
</dbReference>
<keyword evidence="6 9" id="KW-1133">Transmembrane helix</keyword>
<dbReference type="OrthoDB" id="5245163at2"/>
<comment type="similarity">
    <text evidence="9">Belongs to the TatA/E family.</text>
</comment>
<dbReference type="PANTHER" id="PTHR42982:SF8">
    <property type="entry name" value="SEC-INDEPENDENT PROTEIN TRANSLOCASE PROTEIN TATA"/>
    <property type="match status" value="1"/>
</dbReference>
<dbReference type="RefSeq" id="WP_056213825.1">
    <property type="nucleotide sequence ID" value="NZ_SDPQ02000001.1"/>
</dbReference>
<comment type="function">
    <text evidence="9">Part of the twin-arginine translocation (Tat) system that transports large folded proteins containing a characteristic twin-arginine motif in their signal peptide across membranes. TatA could form the protein-conducting channel of the Tat system.</text>
</comment>
<gene>
    <name evidence="9 11" type="primary">tatA</name>
    <name evidence="11" type="ORF">ESP70_001320</name>
</gene>
<feature type="region of interest" description="Disordered" evidence="10">
    <location>
        <begin position="50"/>
        <end position="75"/>
    </location>
</feature>
<evidence type="ECO:0000313" key="11">
    <source>
        <dbReference type="EMBL" id="KAA1399441.1"/>
    </source>
</evidence>
<keyword evidence="5 9" id="KW-0653">Protein transport</keyword>
<evidence type="ECO:0000256" key="4">
    <source>
        <dbReference type="ARBA" id="ARBA00022692"/>
    </source>
</evidence>
<dbReference type="Gene3D" id="1.20.5.3310">
    <property type="match status" value="1"/>
</dbReference>
<keyword evidence="12" id="KW-1185">Reference proteome</keyword>
<evidence type="ECO:0000313" key="12">
    <source>
        <dbReference type="Proteomes" id="UP000380867"/>
    </source>
</evidence>
<dbReference type="GO" id="GO:0043953">
    <property type="term" value="P:protein transport by the Tat complex"/>
    <property type="evidence" value="ECO:0007669"/>
    <property type="project" value="UniProtKB-UniRule"/>
</dbReference>
<keyword evidence="3 9" id="KW-1003">Cell membrane</keyword>
<evidence type="ECO:0000256" key="1">
    <source>
        <dbReference type="ARBA" id="ARBA00004162"/>
    </source>
</evidence>
<evidence type="ECO:0000256" key="8">
    <source>
        <dbReference type="ARBA" id="ARBA00023136"/>
    </source>
</evidence>
<evidence type="ECO:0000256" key="5">
    <source>
        <dbReference type="ARBA" id="ARBA00022927"/>
    </source>
</evidence>
<comment type="caution">
    <text evidence="11">The sequence shown here is derived from an EMBL/GenBank/DDBJ whole genome shotgun (WGS) entry which is preliminary data.</text>
</comment>
<keyword evidence="8 9" id="KW-0472">Membrane</keyword>
<dbReference type="InterPro" id="IPR003369">
    <property type="entry name" value="TatA/B/E"/>
</dbReference>
<comment type="subunit">
    <text evidence="9">The Tat system comprises two distinct complexes: a TatABC complex, containing multiple copies of TatA, TatB and TatC subunits, and a separate TatA complex, containing only TatA subunits. Substrates initially bind to the TatABC complex, which probably triggers association of the separate TatA complex to form the active translocon.</text>
</comment>
<name>A0A5M4FHC3_9ACTN</name>
<reference evidence="11" key="1">
    <citation type="submission" date="2019-09" db="EMBL/GenBank/DDBJ databases">
        <authorList>
            <person name="Li J."/>
        </authorList>
    </citation>
    <scope>NUCLEOTIDE SEQUENCE [LARGE SCALE GENOMIC DNA]</scope>
    <source>
        <strain evidence="11">JCM 14732</strain>
    </source>
</reference>
<evidence type="ECO:0000256" key="6">
    <source>
        <dbReference type="ARBA" id="ARBA00022989"/>
    </source>
</evidence>
<dbReference type="HAMAP" id="MF_00236">
    <property type="entry name" value="TatA_E"/>
    <property type="match status" value="1"/>
</dbReference>
<accession>A0A5M4FHC3</accession>
<sequence>MFRQIGPTEILVVLGVVLLLFGGKKLPELARGSGKALRIFKTEVKALHDDDDDEVKPASLETVQAVEPDKKPEQA</sequence>
<evidence type="ECO:0000256" key="10">
    <source>
        <dbReference type="SAM" id="MobiDB-lite"/>
    </source>
</evidence>
<dbReference type="Proteomes" id="UP000380867">
    <property type="component" value="Unassembled WGS sequence"/>
</dbReference>
<keyword evidence="4 9" id="KW-0812">Transmembrane</keyword>
<dbReference type="EMBL" id="SDPQ02000001">
    <property type="protein sequence ID" value="KAA1399441.1"/>
    <property type="molecule type" value="Genomic_DNA"/>
</dbReference>
<dbReference type="AlphaFoldDB" id="A0A5M4FHC3"/>
<evidence type="ECO:0000256" key="9">
    <source>
        <dbReference type="HAMAP-Rule" id="MF_00236"/>
    </source>
</evidence>
<dbReference type="InterPro" id="IPR006312">
    <property type="entry name" value="TatA/E"/>
</dbReference>
<dbReference type="GO" id="GO:0008320">
    <property type="term" value="F:protein transmembrane transporter activity"/>
    <property type="evidence" value="ECO:0007669"/>
    <property type="project" value="UniProtKB-UniRule"/>
</dbReference>
<keyword evidence="7 9" id="KW-0811">Translocation</keyword>
<dbReference type="PANTHER" id="PTHR42982">
    <property type="entry name" value="SEC-INDEPENDENT PROTEIN TRANSLOCASE PROTEIN TATA"/>
    <property type="match status" value="1"/>
</dbReference>
<evidence type="ECO:0000256" key="3">
    <source>
        <dbReference type="ARBA" id="ARBA00022475"/>
    </source>
</evidence>
<proteinExistence type="inferred from homology"/>
<dbReference type="Pfam" id="PF02416">
    <property type="entry name" value="TatA_B_E"/>
    <property type="match status" value="1"/>
</dbReference>
<organism evidence="11 12">
    <name type="scientific">Aeromicrobium ginsengisoli</name>
    <dbReference type="NCBI Taxonomy" id="363867"/>
    <lineage>
        <taxon>Bacteria</taxon>
        <taxon>Bacillati</taxon>
        <taxon>Actinomycetota</taxon>
        <taxon>Actinomycetes</taxon>
        <taxon>Propionibacteriales</taxon>
        <taxon>Nocardioidaceae</taxon>
        <taxon>Aeromicrobium</taxon>
    </lineage>
</organism>
<protein>
    <recommendedName>
        <fullName evidence="9">Sec-independent protein translocase protein TatA</fullName>
    </recommendedName>
</protein>
<comment type="subcellular location">
    <subcellularLocation>
        <location evidence="1 9">Cell membrane</location>
        <topology evidence="1 9">Single-pass membrane protein</topology>
    </subcellularLocation>
</comment>